<name>U1MPY2_9EURY</name>
<organism evidence="1 2">
    <name type="scientific">Haloquadratum walsbyi J07HQW1</name>
    <dbReference type="NCBI Taxonomy" id="1238424"/>
    <lineage>
        <taxon>Archaea</taxon>
        <taxon>Methanobacteriati</taxon>
        <taxon>Methanobacteriota</taxon>
        <taxon>Stenosarchaea group</taxon>
        <taxon>Halobacteria</taxon>
        <taxon>Halobacteriales</taxon>
        <taxon>Haloferacaceae</taxon>
        <taxon>Haloquadratum</taxon>
    </lineage>
</organism>
<proteinExistence type="predicted"/>
<evidence type="ECO:0000313" key="2">
    <source>
        <dbReference type="Proteomes" id="UP000030649"/>
    </source>
</evidence>
<protein>
    <submittedName>
        <fullName evidence="1">Uncharacterized protein</fullName>
    </submittedName>
</protein>
<dbReference type="Gene3D" id="1.20.272.10">
    <property type="match status" value="1"/>
</dbReference>
<accession>U1MPY2</accession>
<dbReference type="Proteomes" id="UP000030649">
    <property type="component" value="Unassembled WGS sequence"/>
</dbReference>
<dbReference type="AlphaFoldDB" id="U1MPY2"/>
<reference evidence="1 2" key="1">
    <citation type="journal article" date="2013" name="PLoS ONE">
        <title>Assembly-driven community genomics of a hypersaline microbial ecosystem.</title>
        <authorList>
            <person name="Podell S."/>
            <person name="Ugalde J.A."/>
            <person name="Narasingarao P."/>
            <person name="Banfield J.F."/>
            <person name="Heidelberg K.B."/>
            <person name="Allen E.E."/>
        </authorList>
    </citation>
    <scope>NUCLEOTIDE SEQUENCE [LARGE SCALE GENOMIC DNA]</scope>
    <source>
        <strain evidence="2">J07HQW1</strain>
    </source>
</reference>
<dbReference type="HOGENOM" id="CLU_1631618_0_0_2"/>
<evidence type="ECO:0000313" key="1">
    <source>
        <dbReference type="EMBL" id="ERG92044.1"/>
    </source>
</evidence>
<dbReference type="EMBL" id="KE356560">
    <property type="protein sequence ID" value="ERG92044.1"/>
    <property type="molecule type" value="Genomic_DNA"/>
</dbReference>
<gene>
    <name evidence="1" type="ORF">J07HQW1_02079</name>
</gene>
<sequence length="162" mass="18845">MSNIKRNDIGEPPDQYQTKGEYNMYLVGSALQKAIRRGDREVAMFSALELVRSGYFFCARIGDEVFMRYVPREWETIETDDDDDDVLIQDTLTCLKRIECPAETERVLPDEMRERIYDAWEVAREDIFWQWQEQTDPLNVQPDIRSCSVRSASISGTTGQTT</sequence>